<dbReference type="InterPro" id="IPR027417">
    <property type="entry name" value="P-loop_NTPase"/>
</dbReference>
<dbReference type="Proteomes" id="UP001526430">
    <property type="component" value="Unassembled WGS sequence"/>
</dbReference>
<gene>
    <name evidence="3" type="ORF">OF850_13890</name>
</gene>
<dbReference type="PANTHER" id="PTHR35894:SF1">
    <property type="entry name" value="PHOSPHORIBULOKINASE _ URIDINE KINASE FAMILY"/>
    <property type="match status" value="1"/>
</dbReference>
<accession>A0ABT3NXT8</accession>
<keyword evidence="2" id="KW-0472">Membrane</keyword>
<feature type="compositionally biased region" description="Pro residues" evidence="1">
    <location>
        <begin position="360"/>
        <end position="381"/>
    </location>
</feature>
<dbReference type="RefSeq" id="WP_301590820.1">
    <property type="nucleotide sequence ID" value="NZ_JAPFQI010000010.1"/>
</dbReference>
<dbReference type="Gene3D" id="3.40.50.300">
    <property type="entry name" value="P-loop containing nucleotide triphosphate hydrolases"/>
    <property type="match status" value="1"/>
</dbReference>
<evidence type="ECO:0000256" key="2">
    <source>
        <dbReference type="SAM" id="Phobius"/>
    </source>
</evidence>
<protein>
    <recommendedName>
        <fullName evidence="5">AAA+ ATPase domain-containing protein</fullName>
    </recommendedName>
</protein>
<feature type="compositionally biased region" description="Pro residues" evidence="1">
    <location>
        <begin position="390"/>
        <end position="403"/>
    </location>
</feature>
<reference evidence="3 4" key="1">
    <citation type="submission" date="2022-10" db="EMBL/GenBank/DDBJ databases">
        <title>Roseococcus glaciei nov., sp. nov., isolated from glacier.</title>
        <authorList>
            <person name="Liu Q."/>
            <person name="Xin Y.-H."/>
        </authorList>
    </citation>
    <scope>NUCLEOTIDE SEQUENCE [LARGE SCALE GENOMIC DNA]</scope>
    <source>
        <strain evidence="3 4">MDT2-1-1</strain>
    </source>
</reference>
<comment type="caution">
    <text evidence="3">The sequence shown here is derived from an EMBL/GenBank/DDBJ whole genome shotgun (WGS) entry which is preliminary data.</text>
</comment>
<dbReference type="EMBL" id="JAPFQI010000010">
    <property type="protein sequence ID" value="MCW8086723.1"/>
    <property type="molecule type" value="Genomic_DNA"/>
</dbReference>
<organism evidence="3 4">
    <name type="scientific">Sabulicella glaciei</name>
    <dbReference type="NCBI Taxonomy" id="2984948"/>
    <lineage>
        <taxon>Bacteria</taxon>
        <taxon>Pseudomonadati</taxon>
        <taxon>Pseudomonadota</taxon>
        <taxon>Alphaproteobacteria</taxon>
        <taxon>Acetobacterales</taxon>
        <taxon>Acetobacteraceae</taxon>
        <taxon>Sabulicella</taxon>
    </lineage>
</organism>
<keyword evidence="2" id="KW-1133">Transmembrane helix</keyword>
<dbReference type="InterPro" id="IPR052026">
    <property type="entry name" value="ExeA_AAA_ATPase_DNA-bind"/>
</dbReference>
<evidence type="ECO:0008006" key="5">
    <source>
        <dbReference type="Google" id="ProtNLM"/>
    </source>
</evidence>
<keyword evidence="4" id="KW-1185">Reference proteome</keyword>
<evidence type="ECO:0000256" key="1">
    <source>
        <dbReference type="SAM" id="MobiDB-lite"/>
    </source>
</evidence>
<feature type="region of interest" description="Disordered" evidence="1">
    <location>
        <begin position="209"/>
        <end position="255"/>
    </location>
</feature>
<feature type="region of interest" description="Disordered" evidence="1">
    <location>
        <begin position="327"/>
        <end position="425"/>
    </location>
</feature>
<proteinExistence type="predicted"/>
<evidence type="ECO:0000313" key="4">
    <source>
        <dbReference type="Proteomes" id="UP001526430"/>
    </source>
</evidence>
<dbReference type="PANTHER" id="PTHR35894">
    <property type="entry name" value="GENERAL SECRETION PATHWAY PROTEIN A-RELATED"/>
    <property type="match status" value="1"/>
</dbReference>
<dbReference type="SUPFAM" id="SSF52540">
    <property type="entry name" value="P-loop containing nucleoside triphosphate hydrolases"/>
    <property type="match status" value="1"/>
</dbReference>
<feature type="transmembrane region" description="Helical" evidence="2">
    <location>
        <begin position="295"/>
        <end position="315"/>
    </location>
</feature>
<keyword evidence="2" id="KW-0812">Transmembrane</keyword>
<sequence length="538" mass="54566">MNSVSGPARSGLPFHFHSGSDAAVPHAGWRRARAAVLGALRPGQPVLLLGQPGAGKTLLLREVERALREEGRPAQLHEHALTAEPDAPGTVRLLDEADGLDDAALRELGEGGPVVLAALPGFAARLEALGLPSSVVPLPPLSPDDVGEFVAARLEAVGEPPDLFEPEAIESLALHARGLPRLVATLAQGAMFIARMGGAARVGPHHVESADAMRSGGPAPVPSEPEPAPPPEPPPPPAPEPEAPLPGPPPPEPVAAPVLRREVASPEAVPPFVVADAPLAASRPSPRRTRSRRRVWPWLLLLPLLLLAALVALGWELSGRPLPSFGAGPPARPAPAREAAPAPDAPVPAAQAPIASEPVAPAPVAPPPLAPDPATPVPAARPPAASAPVAPAPAAPPSAPPGAAPAAPGGGPGSAASPPVTPSVERAGSFRGSIFNETLGRGGRLRLVVRPDGEGGAVTVRFEASAGLVGSGELQGRLAPDGRLVASGTLMMGRNPHVTELEGRIAGNQLTGTARYARVPGPGIRAGRTEGTFRLLRD</sequence>
<evidence type="ECO:0000313" key="3">
    <source>
        <dbReference type="EMBL" id="MCW8086723.1"/>
    </source>
</evidence>
<name>A0ABT3NXT8_9PROT</name>
<feature type="compositionally biased region" description="Pro residues" evidence="1">
    <location>
        <begin position="219"/>
        <end position="254"/>
    </location>
</feature>
<feature type="compositionally biased region" description="Low complexity" evidence="1">
    <location>
        <begin position="334"/>
        <end position="359"/>
    </location>
</feature>